<dbReference type="eggNOG" id="COG0446">
    <property type="taxonomic scope" value="Bacteria"/>
</dbReference>
<sequence length="370" mass="40123">MPEASVTLIEPNTDYYACPFSNLVIAGLRDLSAQRFSYSSLKAQGIEIVQDRAVNVDPTNRTIVVGSGGTYAYDKLILSPGIDFRWNEIEGYDEAAAEMMPHAWKAGAQTKLLQQQLHEMDDGGVVVMSVPPAPFRCPPGPYERASLIAQYLKANKPKSKLVILDAQDKFSKQPLFEAAWASLYPDQIERYDANAFGRVVAVEPSSRTLSTEFEDFQADVANVIPPQKAGMIAHRAGVTDMTGWCPIDPLAFSSTLQPDIHVIGDATIAAPMPKSAFSANLQAKLCAMQIVRILSGASPHPTTLTNTCYSYLSDRTAVSITGVYTNDGGTLQSVEGAGGLSPLEADPIVRQNEALQAKAWFRTITEQTFG</sequence>
<dbReference type="Pfam" id="PF09242">
    <property type="entry name" value="FCSD-flav_bind"/>
    <property type="match status" value="1"/>
</dbReference>
<protein>
    <submittedName>
        <fullName evidence="3">Putative sulfide dehydrogenase, flavoprotein subunit</fullName>
    </submittedName>
</protein>
<dbReference type="FunFam" id="3.50.50.60:FF:000234">
    <property type="entry name" value="Flavocytochrome C sulfide dehydrogenase"/>
    <property type="match status" value="1"/>
</dbReference>
<dbReference type="InterPro" id="IPR037092">
    <property type="entry name" value="FlavoCytC_S_DH_flav-bd_sf"/>
</dbReference>
<dbReference type="InterPro" id="IPR016156">
    <property type="entry name" value="FAD/NAD-linked_Rdtase_dimer_sf"/>
</dbReference>
<dbReference type="InterPro" id="IPR015323">
    <property type="entry name" value="FlavoCytC_S_DH_flav-bd"/>
</dbReference>
<dbReference type="STRING" id="1280949.HAD_16972"/>
<dbReference type="Proteomes" id="UP000027446">
    <property type="component" value="Unassembled WGS sequence"/>
</dbReference>
<evidence type="ECO:0000313" key="4">
    <source>
        <dbReference type="Proteomes" id="UP000027446"/>
    </source>
</evidence>
<dbReference type="AlphaFoldDB" id="A0A069E0D5"/>
<dbReference type="GO" id="GO:0050660">
    <property type="term" value="F:flavin adenine dinucleotide binding"/>
    <property type="evidence" value="ECO:0007669"/>
    <property type="project" value="InterPro"/>
</dbReference>
<dbReference type="InterPro" id="IPR052541">
    <property type="entry name" value="SQRD"/>
</dbReference>
<comment type="caution">
    <text evidence="3">The sequence shown here is derived from an EMBL/GenBank/DDBJ whole genome shotgun (WGS) entry which is preliminary data.</text>
</comment>
<dbReference type="InterPro" id="IPR036188">
    <property type="entry name" value="FAD/NAD-bd_sf"/>
</dbReference>
<dbReference type="Pfam" id="PF21706">
    <property type="entry name" value="FCSD_central"/>
    <property type="match status" value="1"/>
</dbReference>
<dbReference type="GO" id="GO:0016491">
    <property type="term" value="F:oxidoreductase activity"/>
    <property type="evidence" value="ECO:0007669"/>
    <property type="project" value="InterPro"/>
</dbReference>
<gene>
    <name evidence="3" type="ORF">HAD_16972</name>
</gene>
<reference evidence="3 4" key="1">
    <citation type="journal article" date="2014" name="Antonie Van Leeuwenhoek">
        <title>Hyphomonas beringensis sp. nov. and Hyphomonas chukchiensis sp. nov., isolated from surface seawater of the Bering Sea and Chukchi Sea.</title>
        <authorList>
            <person name="Li C."/>
            <person name="Lai Q."/>
            <person name="Li G."/>
            <person name="Dong C."/>
            <person name="Wang J."/>
            <person name="Liao Y."/>
            <person name="Shao Z."/>
        </authorList>
    </citation>
    <scope>NUCLEOTIDE SEQUENCE [LARGE SCALE GENOMIC DNA]</scope>
    <source>
        <strain evidence="3 4">MHS-3</strain>
    </source>
</reference>
<dbReference type="PANTHER" id="PTHR43755:SF1">
    <property type="entry name" value="FAD-DEPENDENT PYRIDINE NUCLEOTIDE-DISULPHIDE OXIDOREDUCTASE"/>
    <property type="match status" value="1"/>
</dbReference>
<dbReference type="Gene3D" id="3.90.760.10">
    <property type="entry name" value="Flavocytochrome c sulphide dehydrogenase, flavin-binding domain"/>
    <property type="match status" value="1"/>
</dbReference>
<dbReference type="PANTHER" id="PTHR43755">
    <property type="match status" value="1"/>
</dbReference>
<dbReference type="InterPro" id="IPR049386">
    <property type="entry name" value="FCSD_central"/>
</dbReference>
<dbReference type="EMBL" id="ARYH01000004">
    <property type="protein sequence ID" value="KCZ82774.1"/>
    <property type="molecule type" value="Genomic_DNA"/>
</dbReference>
<dbReference type="SUPFAM" id="SSF51905">
    <property type="entry name" value="FAD/NAD(P)-binding domain"/>
    <property type="match status" value="2"/>
</dbReference>
<evidence type="ECO:0000259" key="2">
    <source>
        <dbReference type="Pfam" id="PF21706"/>
    </source>
</evidence>
<keyword evidence="4" id="KW-1185">Reference proteome</keyword>
<proteinExistence type="predicted"/>
<evidence type="ECO:0000313" key="3">
    <source>
        <dbReference type="EMBL" id="KCZ82774.1"/>
    </source>
</evidence>
<name>A0A069E0D5_9PROT</name>
<evidence type="ECO:0000259" key="1">
    <source>
        <dbReference type="Pfam" id="PF09242"/>
    </source>
</evidence>
<accession>A0A069E0D5</accession>
<dbReference type="Gene3D" id="3.50.50.60">
    <property type="entry name" value="FAD/NAD(P)-binding domain"/>
    <property type="match status" value="2"/>
</dbReference>
<feature type="domain" description="Flavocytochrome c sulphide dehydrogenase flavin-binding" evidence="1">
    <location>
        <begin position="303"/>
        <end position="369"/>
    </location>
</feature>
<dbReference type="PATRIC" id="fig|1280949.3.peg.3444"/>
<feature type="domain" description="Sulfide dehydrogenase [flavocytochrome c] flavoprotein chain central" evidence="2">
    <location>
        <begin position="110"/>
        <end position="225"/>
    </location>
</feature>
<organism evidence="3 4">
    <name type="scientific">Hyphomonas adhaerens MHS-3</name>
    <dbReference type="NCBI Taxonomy" id="1280949"/>
    <lineage>
        <taxon>Bacteria</taxon>
        <taxon>Pseudomonadati</taxon>
        <taxon>Pseudomonadota</taxon>
        <taxon>Alphaproteobacteria</taxon>
        <taxon>Hyphomonadales</taxon>
        <taxon>Hyphomonadaceae</taxon>
        <taxon>Hyphomonas</taxon>
    </lineage>
</organism>
<dbReference type="SUPFAM" id="SSF55424">
    <property type="entry name" value="FAD/NAD-linked reductases, dimerisation (C-terminal) domain"/>
    <property type="match status" value="1"/>
</dbReference>